<feature type="region of interest" description="Disordered" evidence="4">
    <location>
        <begin position="237"/>
        <end position="265"/>
    </location>
</feature>
<dbReference type="SMART" id="SM00382">
    <property type="entry name" value="AAA"/>
    <property type="match status" value="2"/>
</dbReference>
<dbReference type="InterPro" id="IPR027417">
    <property type="entry name" value="P-loop_NTPase"/>
</dbReference>
<protein>
    <submittedName>
        <fullName evidence="6">ATPase components of ABC transporters with duplicated ATPase domains</fullName>
    </submittedName>
</protein>
<dbReference type="InterPro" id="IPR017871">
    <property type="entry name" value="ABC_transporter-like_CS"/>
</dbReference>
<feature type="domain" description="ABC transporter" evidence="5">
    <location>
        <begin position="4"/>
        <end position="233"/>
    </location>
</feature>
<dbReference type="Proteomes" id="UP000198926">
    <property type="component" value="Unassembled WGS sequence"/>
</dbReference>
<keyword evidence="2" id="KW-0547">Nucleotide-binding</keyword>
<dbReference type="GO" id="GO:0005524">
    <property type="term" value="F:ATP binding"/>
    <property type="evidence" value="ECO:0007669"/>
    <property type="project" value="UniProtKB-KW"/>
</dbReference>
<dbReference type="InterPro" id="IPR003593">
    <property type="entry name" value="AAA+_ATPase"/>
</dbReference>
<accession>A0A1I6L541</accession>
<keyword evidence="1" id="KW-0677">Repeat</keyword>
<dbReference type="PROSITE" id="PS50893">
    <property type="entry name" value="ABC_TRANSPORTER_2"/>
    <property type="match status" value="2"/>
</dbReference>
<keyword evidence="7" id="KW-1185">Reference proteome</keyword>
<gene>
    <name evidence="6" type="ORF">SAMN05444714_0197</name>
</gene>
<dbReference type="EMBL" id="FOZM01000001">
    <property type="protein sequence ID" value="SFR98556.1"/>
    <property type="molecule type" value="Genomic_DNA"/>
</dbReference>
<dbReference type="OrthoDB" id="9808609at2"/>
<evidence type="ECO:0000256" key="2">
    <source>
        <dbReference type="ARBA" id="ARBA00022741"/>
    </source>
</evidence>
<dbReference type="Pfam" id="PF00005">
    <property type="entry name" value="ABC_tran"/>
    <property type="match status" value="2"/>
</dbReference>
<dbReference type="STRING" id="1123755.SAMN05444714_0197"/>
<evidence type="ECO:0000313" key="6">
    <source>
        <dbReference type="EMBL" id="SFR98556.1"/>
    </source>
</evidence>
<evidence type="ECO:0000259" key="5">
    <source>
        <dbReference type="PROSITE" id="PS50893"/>
    </source>
</evidence>
<dbReference type="RefSeq" id="WP_090202835.1">
    <property type="nucleotide sequence ID" value="NZ_FOZM01000001.1"/>
</dbReference>
<feature type="region of interest" description="Disordered" evidence="4">
    <location>
        <begin position="281"/>
        <end position="300"/>
    </location>
</feature>
<dbReference type="PANTHER" id="PTHR19211:SF6">
    <property type="entry name" value="BLL7188 PROTEIN"/>
    <property type="match status" value="1"/>
</dbReference>
<dbReference type="PROSITE" id="PS00211">
    <property type="entry name" value="ABC_TRANSPORTER_1"/>
    <property type="match status" value="2"/>
</dbReference>
<dbReference type="PANTHER" id="PTHR19211">
    <property type="entry name" value="ATP-BINDING TRANSPORT PROTEIN-RELATED"/>
    <property type="match status" value="1"/>
</dbReference>
<proteinExistence type="predicted"/>
<dbReference type="SUPFAM" id="SSF52540">
    <property type="entry name" value="P-loop containing nucleoside triphosphate hydrolases"/>
    <property type="match status" value="2"/>
</dbReference>
<evidence type="ECO:0000256" key="4">
    <source>
        <dbReference type="SAM" id="MobiDB-lite"/>
    </source>
</evidence>
<keyword evidence="3" id="KW-0067">ATP-binding</keyword>
<evidence type="ECO:0000313" key="7">
    <source>
        <dbReference type="Proteomes" id="UP000198926"/>
    </source>
</evidence>
<feature type="domain" description="ABC transporter" evidence="5">
    <location>
        <begin position="336"/>
        <end position="524"/>
    </location>
</feature>
<dbReference type="InterPro" id="IPR003439">
    <property type="entry name" value="ABC_transporter-like_ATP-bd"/>
</dbReference>
<dbReference type="AlphaFoldDB" id="A0A1I6L541"/>
<sequence length="524" mass="56281">MTSVSIANLSWQTPSNHIVFDDLNLTFGPGRNGLVGRNGTGKSTLLRFISGELSPGSGSITAPSSIGYLRQSADEVSAATLADVFGVTDQLRILSRAERGEATADDLAVADWTLEARLEAALTSLGLHLPPDTQMGSLSGGQRTRAALAALLFADHDVLLLDEPTNHLDRNGREHVMKVLRDWSGCVIVASHDRTLLEEMDTIIELTSLGAKTYGCPFSAYRAAKQAELENAADNLAQAQRNKAATESRAQSAAERKARTDRQGIQLRASGSQSKLILNAAKERSEGSGGSAARLRDRQAKEAEADLNAAHEAIEVLEPLTIDISPSGLVSTRQVLKVDHITFGYCENSPIITDFSLSIQGPERLAIEGANGTGKSTLLSCIEGKLQPQFGSVAVQVPFTLIDQEMSFLDPEETVREALARLDSKATENDRRATLARFLFRGDDADQKVGLLSGGQRMRAGLACSLGHSEPRQLLLLDEPSDHLDIAAVETLEAALRAYDGAIVVVSHDQAFLNSIEVQRRVAL</sequence>
<dbReference type="InterPro" id="IPR050611">
    <property type="entry name" value="ABCF"/>
</dbReference>
<dbReference type="CDD" id="cd03221">
    <property type="entry name" value="ABCF_EF-3"/>
    <property type="match status" value="1"/>
</dbReference>
<reference evidence="6 7" key="1">
    <citation type="submission" date="2016-10" db="EMBL/GenBank/DDBJ databases">
        <authorList>
            <person name="de Groot N.N."/>
        </authorList>
    </citation>
    <scope>NUCLEOTIDE SEQUENCE [LARGE SCALE GENOMIC DNA]</scope>
    <source>
        <strain evidence="6 7">DSM 29433</strain>
    </source>
</reference>
<feature type="compositionally biased region" description="Polar residues" evidence="4">
    <location>
        <begin position="237"/>
        <end position="251"/>
    </location>
</feature>
<organism evidence="6 7">
    <name type="scientific">Yoonia litorea</name>
    <dbReference type="NCBI Taxonomy" id="1123755"/>
    <lineage>
        <taxon>Bacteria</taxon>
        <taxon>Pseudomonadati</taxon>
        <taxon>Pseudomonadota</taxon>
        <taxon>Alphaproteobacteria</taxon>
        <taxon>Rhodobacterales</taxon>
        <taxon>Paracoccaceae</taxon>
        <taxon>Yoonia</taxon>
    </lineage>
</organism>
<evidence type="ECO:0000256" key="1">
    <source>
        <dbReference type="ARBA" id="ARBA00022737"/>
    </source>
</evidence>
<dbReference type="FunFam" id="3.40.50.300:FF:001320">
    <property type="entry name" value="Heme ABC transporter ATP-binding protein"/>
    <property type="match status" value="1"/>
</dbReference>
<dbReference type="Gene3D" id="3.40.50.300">
    <property type="entry name" value="P-loop containing nucleotide triphosphate hydrolases"/>
    <property type="match status" value="2"/>
</dbReference>
<evidence type="ECO:0000256" key="3">
    <source>
        <dbReference type="ARBA" id="ARBA00022840"/>
    </source>
</evidence>
<dbReference type="GO" id="GO:0016887">
    <property type="term" value="F:ATP hydrolysis activity"/>
    <property type="evidence" value="ECO:0007669"/>
    <property type="project" value="InterPro"/>
</dbReference>
<name>A0A1I6L541_9RHOB</name>